<evidence type="ECO:0000313" key="3">
    <source>
        <dbReference type="Proteomes" id="UP000433471"/>
    </source>
</evidence>
<reference evidence="2 3" key="1">
    <citation type="submission" date="2019-11" db="EMBL/GenBank/DDBJ databases">
        <title>Characterization of a novel member of the family Ackermannviridae.</title>
        <authorList>
            <person name="Maina A.N."/>
            <person name="Mwaura F.B."/>
            <person name="Jumba M."/>
        </authorList>
    </citation>
    <scope>NUCLEOTIDE SEQUENCE [LARGE SCALE GENOMIC DNA]</scope>
</reference>
<gene>
    <name evidence="2" type="ORF">Kuja_1170</name>
</gene>
<protein>
    <recommendedName>
        <fullName evidence="4">Baseplate tail tube cap</fullName>
    </recommendedName>
</protein>
<feature type="region of interest" description="Disordered" evidence="1">
    <location>
        <begin position="1"/>
        <end position="22"/>
    </location>
</feature>
<accession>A0A6B9J5R6</accession>
<keyword evidence="3" id="KW-1185">Reference proteome</keyword>
<dbReference type="Proteomes" id="UP000433471">
    <property type="component" value="Segment"/>
</dbReference>
<proteinExistence type="predicted"/>
<organism evidence="2 3">
    <name type="scientific">Vibrio phage vB_VchM_Kuja</name>
    <dbReference type="NCBI Taxonomy" id="2686437"/>
    <lineage>
        <taxon>Viruses</taxon>
        <taxon>Duplodnaviria</taxon>
        <taxon>Heunggongvirae</taxon>
        <taxon>Uroviricota</taxon>
        <taxon>Caudoviricetes</taxon>
        <taxon>Pantevenvirales</taxon>
        <taxon>Ackermannviridae</taxon>
        <taxon>Kujavirus</taxon>
        <taxon>Kujavirus kuja</taxon>
    </lineage>
</organism>
<name>A0A6B9J5R6_9CAUD</name>
<feature type="compositionally biased region" description="Basic and acidic residues" evidence="1">
    <location>
        <begin position="12"/>
        <end position="22"/>
    </location>
</feature>
<dbReference type="EMBL" id="MN718199">
    <property type="protein sequence ID" value="QGZ16108.1"/>
    <property type="molecule type" value="Genomic_DNA"/>
</dbReference>
<evidence type="ECO:0008006" key="4">
    <source>
        <dbReference type="Google" id="ProtNLM"/>
    </source>
</evidence>
<evidence type="ECO:0000256" key="1">
    <source>
        <dbReference type="SAM" id="MobiDB-lite"/>
    </source>
</evidence>
<sequence length="320" mass="35874">MAIPKEITQSTETEKEIKKLKGDTQKDAQLVYPRDLFSSDGGHGHFILFNINTIQGTRFKTAKRRTENDVESPFKSPVVNQSAAGSISRYAGTRNVRSTESIALHMPSSITTNYGVQWGASGLGLAGRAIQAYGNFENITLGDVKNTVSEELKRMIGGAVQALTPINAADAIEFYTGTLTNPFVEVLFKGVGNRDFSVSFKFTPRSSEEMQVARSIVRRFKFHQYPEYKYRAEGSAYFLRPSTFDITFMYIDDDGTAKRNVWLHRLSTCALTNASVDYTPDGEYNVNREDNSLPAIKLSLTFTEMEQLHKGRFTDDEDTF</sequence>
<evidence type="ECO:0000313" key="2">
    <source>
        <dbReference type="EMBL" id="QGZ16108.1"/>
    </source>
</evidence>